<keyword evidence="3" id="KW-0732">Signal</keyword>
<dbReference type="EMBL" id="BOSL01000002">
    <property type="protein sequence ID" value="GIP51813.1"/>
    <property type="molecule type" value="Genomic_DNA"/>
</dbReference>
<dbReference type="Proteomes" id="UP000679992">
    <property type="component" value="Unassembled WGS sequence"/>
</dbReference>
<dbReference type="PROSITE" id="PS51677">
    <property type="entry name" value="NODB"/>
    <property type="match status" value="1"/>
</dbReference>
<evidence type="ECO:0000313" key="5">
    <source>
        <dbReference type="EMBL" id="GIP51813.1"/>
    </source>
</evidence>
<dbReference type="InterPro" id="IPR002509">
    <property type="entry name" value="NODB_dom"/>
</dbReference>
<dbReference type="SUPFAM" id="SSF88713">
    <property type="entry name" value="Glycoside hydrolase/deacetylase"/>
    <property type="match status" value="1"/>
</dbReference>
<accession>A0ABQ4M741</accession>
<feature type="domain" description="NodB homology" evidence="4">
    <location>
        <begin position="54"/>
        <end position="236"/>
    </location>
</feature>
<dbReference type="Gene3D" id="3.20.20.370">
    <property type="entry name" value="Glycoside hydrolase/deacetylase"/>
    <property type="match status" value="1"/>
</dbReference>
<evidence type="ECO:0000256" key="2">
    <source>
        <dbReference type="ARBA" id="ARBA00022801"/>
    </source>
</evidence>
<proteinExistence type="predicted"/>
<feature type="chain" id="PRO_5045434594" evidence="3">
    <location>
        <begin position="24"/>
        <end position="256"/>
    </location>
</feature>
<comment type="caution">
    <text evidence="5">The sequence shown here is derived from an EMBL/GenBank/DDBJ whole genome shotgun (WGS) entry which is preliminary data.</text>
</comment>
<keyword evidence="1" id="KW-0479">Metal-binding</keyword>
<dbReference type="RefSeq" id="WP_213653886.1">
    <property type="nucleotide sequence ID" value="NZ_BOSL01000002.1"/>
</dbReference>
<dbReference type="InterPro" id="IPR050248">
    <property type="entry name" value="Polysacc_deacetylase_ArnD"/>
</dbReference>
<dbReference type="PANTHER" id="PTHR10587:SF133">
    <property type="entry name" value="CHITIN DEACETYLASE 1-RELATED"/>
    <property type="match status" value="1"/>
</dbReference>
<reference evidence="5 6" key="1">
    <citation type="submission" date="2021-03" db="EMBL/GenBank/DDBJ databases">
        <title>Antimicrobial resistance genes in bacteria isolated from Japanese honey, and their potential for conferring macrolide and lincosamide resistance in the American foulbrood pathogen Paenibacillus larvae.</title>
        <authorList>
            <person name="Okamoto M."/>
            <person name="Kumagai M."/>
            <person name="Kanamori H."/>
            <person name="Takamatsu D."/>
        </authorList>
    </citation>
    <scope>NUCLEOTIDE SEQUENCE [LARGE SCALE GENOMIC DNA]</scope>
    <source>
        <strain evidence="5 6">J42TS3</strain>
    </source>
</reference>
<keyword evidence="6" id="KW-1185">Reference proteome</keyword>
<dbReference type="Pfam" id="PF01522">
    <property type="entry name" value="Polysacc_deac_1"/>
    <property type="match status" value="1"/>
</dbReference>
<keyword evidence="2" id="KW-0378">Hydrolase</keyword>
<evidence type="ECO:0000313" key="6">
    <source>
        <dbReference type="Proteomes" id="UP000679992"/>
    </source>
</evidence>
<evidence type="ECO:0000256" key="3">
    <source>
        <dbReference type="SAM" id="SignalP"/>
    </source>
</evidence>
<organism evidence="5 6">
    <name type="scientific">Paenibacillus vini</name>
    <dbReference type="NCBI Taxonomy" id="1476024"/>
    <lineage>
        <taxon>Bacteria</taxon>
        <taxon>Bacillati</taxon>
        <taxon>Bacillota</taxon>
        <taxon>Bacilli</taxon>
        <taxon>Bacillales</taxon>
        <taxon>Paenibacillaceae</taxon>
        <taxon>Paenibacillus</taxon>
    </lineage>
</organism>
<dbReference type="CDD" id="cd10917">
    <property type="entry name" value="CE4_NodB_like_6s_7s"/>
    <property type="match status" value="1"/>
</dbReference>
<dbReference type="PANTHER" id="PTHR10587">
    <property type="entry name" value="GLYCOSYL TRANSFERASE-RELATED"/>
    <property type="match status" value="1"/>
</dbReference>
<sequence>MFKKRTVLALVIALSAVSSPLQAKASPYPAAQMKDRSYYEERGDIVWEVPTEEKYMALTFDDGPDPQQTLKIMEVLKQYEAKATFFLVGDRVERYPEVVRQELQEGHEIANHSFRHPSFQGLPGNVMEDELIKTQDAIYKATGQKPVLFRPPGGYYNEKIIHLSKEHHLQMVLWSWHQDTNDWRSPGVSRIANKVLNNARNGDIILMHDFVHNSNQTTEALKIILPELKKRGYSFVTISELLSHKVAPKNHIKVSH</sequence>
<evidence type="ECO:0000259" key="4">
    <source>
        <dbReference type="PROSITE" id="PS51677"/>
    </source>
</evidence>
<protein>
    <submittedName>
        <fullName evidence="5">Polysaccharide deacetylase family sporulation protein PdaB</fullName>
    </submittedName>
</protein>
<name>A0ABQ4M741_9BACL</name>
<evidence type="ECO:0000256" key="1">
    <source>
        <dbReference type="ARBA" id="ARBA00022723"/>
    </source>
</evidence>
<gene>
    <name evidence="5" type="ORF">J42TS3_08480</name>
</gene>
<dbReference type="InterPro" id="IPR011330">
    <property type="entry name" value="Glyco_hydro/deAcase_b/a-brl"/>
</dbReference>
<feature type="signal peptide" evidence="3">
    <location>
        <begin position="1"/>
        <end position="23"/>
    </location>
</feature>